<dbReference type="InterPro" id="IPR010908">
    <property type="entry name" value="Longin_dom"/>
</dbReference>
<dbReference type="InterPro" id="IPR042855">
    <property type="entry name" value="V_SNARE_CC"/>
</dbReference>
<feature type="region of interest" description="Disordered" evidence="15">
    <location>
        <begin position="420"/>
        <end position="496"/>
    </location>
</feature>
<evidence type="ECO:0000256" key="16">
    <source>
        <dbReference type="SAM" id="Phobius"/>
    </source>
</evidence>
<protein>
    <recommendedName>
        <fullName evidence="13">Protein transport protein SEC22</fullName>
    </recommendedName>
</protein>
<comment type="subcellular location">
    <subcellularLocation>
        <location evidence="1">Endoplasmic reticulum membrane</location>
        <topology evidence="1">Single-pass type IV membrane protein</topology>
    </subcellularLocation>
    <subcellularLocation>
        <location evidence="2">Golgi apparatus membrane</location>
        <topology evidence="2">Single-pass type IV membrane protein</topology>
    </subcellularLocation>
</comment>
<comment type="caution">
    <text evidence="19">The sequence shown here is derived from an EMBL/GenBank/DDBJ whole genome shotgun (WGS) entry which is preliminary data.</text>
</comment>
<keyword evidence="20" id="KW-1185">Reference proteome</keyword>
<dbReference type="PANTHER" id="PTHR45837">
    <property type="entry name" value="VESICLE-TRAFFICKING PROTEIN SEC22B"/>
    <property type="match status" value="1"/>
</dbReference>
<feature type="region of interest" description="Disordered" evidence="15">
    <location>
        <begin position="778"/>
        <end position="800"/>
    </location>
</feature>
<feature type="domain" description="V-SNARE coiled-coil homology" evidence="18">
    <location>
        <begin position="136"/>
        <end position="196"/>
    </location>
</feature>
<evidence type="ECO:0000256" key="7">
    <source>
        <dbReference type="ARBA" id="ARBA00022892"/>
    </source>
</evidence>
<evidence type="ECO:0000256" key="14">
    <source>
        <dbReference type="PROSITE-ProRule" id="PRU00290"/>
    </source>
</evidence>
<dbReference type="PROSITE" id="PS50859">
    <property type="entry name" value="LONGIN"/>
    <property type="match status" value="1"/>
</dbReference>
<evidence type="ECO:0000256" key="10">
    <source>
        <dbReference type="ARBA" id="ARBA00023034"/>
    </source>
</evidence>
<keyword evidence="10" id="KW-0333">Golgi apparatus</keyword>
<feature type="compositionally biased region" description="Basic and acidic residues" evidence="15">
    <location>
        <begin position="440"/>
        <end position="467"/>
    </location>
</feature>
<dbReference type="GO" id="GO:0006890">
    <property type="term" value="P:retrograde vesicle-mediated transport, Golgi to endoplasmic reticulum"/>
    <property type="evidence" value="ECO:0007669"/>
    <property type="project" value="InterPro"/>
</dbReference>
<evidence type="ECO:0000256" key="15">
    <source>
        <dbReference type="SAM" id="MobiDB-lite"/>
    </source>
</evidence>
<evidence type="ECO:0000256" key="13">
    <source>
        <dbReference type="ARBA" id="ARBA00024249"/>
    </source>
</evidence>
<feature type="domain" description="Longin" evidence="17">
    <location>
        <begin position="6"/>
        <end position="118"/>
    </location>
</feature>
<evidence type="ECO:0000259" key="18">
    <source>
        <dbReference type="PROSITE" id="PS50892"/>
    </source>
</evidence>
<dbReference type="InterPro" id="IPR011012">
    <property type="entry name" value="Longin-like_dom_sf"/>
</dbReference>
<keyword evidence="12 16" id="KW-0472">Membrane</keyword>
<accession>A0A9P3PCV6</accession>
<dbReference type="CDD" id="cd14824">
    <property type="entry name" value="Longin"/>
    <property type="match status" value="1"/>
</dbReference>
<evidence type="ECO:0000256" key="2">
    <source>
        <dbReference type="ARBA" id="ARBA00004409"/>
    </source>
</evidence>
<evidence type="ECO:0000256" key="9">
    <source>
        <dbReference type="ARBA" id="ARBA00022989"/>
    </source>
</evidence>
<dbReference type="Gene3D" id="1.20.5.110">
    <property type="match status" value="1"/>
</dbReference>
<feature type="region of interest" description="Disordered" evidence="15">
    <location>
        <begin position="513"/>
        <end position="575"/>
    </location>
</feature>
<evidence type="ECO:0000259" key="17">
    <source>
        <dbReference type="PROSITE" id="PS50859"/>
    </source>
</evidence>
<dbReference type="InterPro" id="IPR044565">
    <property type="entry name" value="Sec22"/>
</dbReference>
<sequence length="893" mass="98070">MVRSTIIVRASDALPLAASVDDEQTEQSLQEHKQQAKLIFRRITPNSEPRCSIESGQYTLHYLITDNVVFLSIADKSYPRKLAFSYLDELSKEFTTTYGPKVETVRKPYAFVGFDTFMSKTARLYRDTRTATASSGLDKLNDDLQDVTRIMTKNMEELLWRGDSLDRMSHLSTSLRSESEKYRKAARNINFNAMLRQYAPLGAIGLIIIILLYWRSASPYQPPPDAHRDYHPRPYSPSPGTGPIAPGSVTYTTSTGPDGRPLYHPFKAVAASYQTPNGIVSGIQWVPGEATHTPPVGAQPATAEFAASWSRGQLGREDEKALSEWGRDEERRRRKDAEKEAKRLQDEADLRKARERDTLSRERRKSFNAGPAGPPPAGGYAFPTSGATGGYPGTGYPSSPYSGYGDRPAGAAPIPGYAASGGSPYSRERKYSTGHGGYSDLDRQMGDLDLRDRDREYGAERERERKISGIGQPRKYSTSEVGGERSRTVSGNLGSRPEGYSAAGPYGSAAAAGAYKSSGRPYSAAGYQPSTSPNMRASPSLRSVEAPYVPPGGGGYPPSNYSTSPPRGAFDPTPRSTTPFGGHSVYPPGHVMEGQPITRGNRSRAPSPMPGSHGPPPPGPYSSGAIGFPQAGTSPSMPGAVPFPGEHGHQQLAAPEGFSRPVNGSHPFTPFDIIKIQDMEKFWTELPRMPAVLVTHDVFEEDWARLMQDIALAWAGKLPVPELARTGQPPQRSALIADLVDLWNTSFFLIRGAELILYKGRERRSGRHVGVVDKDLPYLSEPDDYPSSEEEEVTESDDSDLDYGAGRYNNLYGNPQQQLAEVFEAGRRRKEAKLAARAERRRRRHEKNRRRRERYRERKYSLYLTYAPTTVGGGQGGYPATPGSGGYGTGGRY</sequence>
<dbReference type="AlphaFoldDB" id="A0A9P3PCV6"/>
<comment type="similarity">
    <text evidence="3">Belongs to the synaptobrevin family.</text>
</comment>
<dbReference type="SUPFAM" id="SSF64356">
    <property type="entry name" value="SNARE-like"/>
    <property type="match status" value="1"/>
</dbReference>
<evidence type="ECO:0000256" key="11">
    <source>
        <dbReference type="ARBA" id="ARBA00023054"/>
    </source>
</evidence>
<feature type="compositionally biased region" description="Low complexity" evidence="15">
    <location>
        <begin position="557"/>
        <end position="566"/>
    </location>
</feature>
<feature type="compositionally biased region" description="Acidic residues" evidence="15">
    <location>
        <begin position="781"/>
        <end position="800"/>
    </location>
</feature>
<keyword evidence="7" id="KW-0931">ER-Golgi transport</keyword>
<dbReference type="Pfam" id="PF13774">
    <property type="entry name" value="Longin"/>
    <property type="match status" value="1"/>
</dbReference>
<evidence type="ECO:0000256" key="4">
    <source>
        <dbReference type="ARBA" id="ARBA00022448"/>
    </source>
</evidence>
<keyword evidence="11 14" id="KW-0175">Coiled coil</keyword>
<dbReference type="FunFam" id="3.30.450.50:FF:000007">
    <property type="entry name" value="SNARE complex subunit SEC22"/>
    <property type="match status" value="1"/>
</dbReference>
<dbReference type="Proteomes" id="UP001063166">
    <property type="component" value="Unassembled WGS sequence"/>
</dbReference>
<name>A0A9P3PCV6_LYOSH</name>
<feature type="transmembrane region" description="Helical" evidence="16">
    <location>
        <begin position="193"/>
        <end position="214"/>
    </location>
</feature>
<keyword evidence="4" id="KW-0813">Transport</keyword>
<organism evidence="19 20">
    <name type="scientific">Lyophyllum shimeji</name>
    <name type="common">Hon-shimeji</name>
    <name type="synonym">Tricholoma shimeji</name>
    <dbReference type="NCBI Taxonomy" id="47721"/>
    <lineage>
        <taxon>Eukaryota</taxon>
        <taxon>Fungi</taxon>
        <taxon>Dikarya</taxon>
        <taxon>Basidiomycota</taxon>
        <taxon>Agaricomycotina</taxon>
        <taxon>Agaricomycetes</taxon>
        <taxon>Agaricomycetidae</taxon>
        <taxon>Agaricales</taxon>
        <taxon>Tricholomatineae</taxon>
        <taxon>Lyophyllaceae</taxon>
        <taxon>Lyophyllum</taxon>
    </lineage>
</organism>
<dbReference type="EMBL" id="BRPK01000001">
    <property type="protein sequence ID" value="GLB33517.1"/>
    <property type="molecule type" value="Genomic_DNA"/>
</dbReference>
<evidence type="ECO:0000256" key="5">
    <source>
        <dbReference type="ARBA" id="ARBA00022692"/>
    </source>
</evidence>
<dbReference type="SUPFAM" id="SSF58038">
    <property type="entry name" value="SNARE fusion complex"/>
    <property type="match status" value="1"/>
</dbReference>
<keyword evidence="6" id="KW-0256">Endoplasmic reticulum</keyword>
<dbReference type="Gene3D" id="3.30.450.50">
    <property type="entry name" value="Longin domain"/>
    <property type="match status" value="1"/>
</dbReference>
<evidence type="ECO:0000256" key="6">
    <source>
        <dbReference type="ARBA" id="ARBA00022824"/>
    </source>
</evidence>
<evidence type="ECO:0000313" key="20">
    <source>
        <dbReference type="Proteomes" id="UP001063166"/>
    </source>
</evidence>
<reference evidence="19" key="1">
    <citation type="submission" date="2022-07" db="EMBL/GenBank/DDBJ databases">
        <title>The genome of Lyophyllum shimeji provides insight into the initial evolution of ectomycorrhizal fungal genome.</title>
        <authorList>
            <person name="Kobayashi Y."/>
            <person name="Shibata T."/>
            <person name="Hirakawa H."/>
            <person name="Shigenobu S."/>
            <person name="Nishiyama T."/>
            <person name="Yamada A."/>
            <person name="Hasebe M."/>
            <person name="Kawaguchi M."/>
        </authorList>
    </citation>
    <scope>NUCLEOTIDE SEQUENCE</scope>
    <source>
        <strain evidence="19">AT787</strain>
    </source>
</reference>
<evidence type="ECO:0000256" key="1">
    <source>
        <dbReference type="ARBA" id="ARBA00004163"/>
    </source>
</evidence>
<feature type="compositionally biased region" description="Polar residues" evidence="15">
    <location>
        <begin position="528"/>
        <end position="541"/>
    </location>
</feature>
<feature type="region of interest" description="Disordered" evidence="15">
    <location>
        <begin position="833"/>
        <end position="855"/>
    </location>
</feature>
<evidence type="ECO:0000256" key="3">
    <source>
        <dbReference type="ARBA" id="ARBA00008025"/>
    </source>
</evidence>
<evidence type="ECO:0000256" key="8">
    <source>
        <dbReference type="ARBA" id="ARBA00022927"/>
    </source>
</evidence>
<dbReference type="SMART" id="SM01270">
    <property type="entry name" value="Longin"/>
    <property type="match status" value="1"/>
</dbReference>
<evidence type="ECO:0000313" key="19">
    <source>
        <dbReference type="EMBL" id="GLB33517.1"/>
    </source>
</evidence>
<feature type="region of interest" description="Disordered" evidence="15">
    <location>
        <begin position="593"/>
        <end position="633"/>
    </location>
</feature>
<dbReference type="PROSITE" id="PS50892">
    <property type="entry name" value="V_SNARE"/>
    <property type="match status" value="1"/>
</dbReference>
<dbReference type="GO" id="GO:0006888">
    <property type="term" value="P:endoplasmic reticulum to Golgi vesicle-mediated transport"/>
    <property type="evidence" value="ECO:0007669"/>
    <property type="project" value="InterPro"/>
</dbReference>
<proteinExistence type="inferred from homology"/>
<evidence type="ECO:0000256" key="12">
    <source>
        <dbReference type="ARBA" id="ARBA00023136"/>
    </source>
</evidence>
<keyword evidence="8" id="KW-0653">Protein transport</keyword>
<dbReference type="GO" id="GO:0005789">
    <property type="term" value="C:endoplasmic reticulum membrane"/>
    <property type="evidence" value="ECO:0007669"/>
    <property type="project" value="UniProtKB-SubCell"/>
</dbReference>
<keyword evidence="9 16" id="KW-1133">Transmembrane helix</keyword>
<dbReference type="OrthoDB" id="1719357at2759"/>
<feature type="region of interest" description="Disordered" evidence="15">
    <location>
        <begin position="309"/>
        <end position="385"/>
    </location>
</feature>
<dbReference type="GO" id="GO:0015031">
    <property type="term" value="P:protein transport"/>
    <property type="evidence" value="ECO:0007669"/>
    <property type="project" value="UniProtKB-KW"/>
</dbReference>
<feature type="region of interest" description="Disordered" evidence="15">
    <location>
        <begin position="224"/>
        <end position="256"/>
    </location>
</feature>
<keyword evidence="5 16" id="KW-0812">Transmembrane</keyword>
<feature type="compositionally biased region" description="Pro residues" evidence="15">
    <location>
        <begin position="607"/>
        <end position="620"/>
    </location>
</feature>
<dbReference type="GO" id="GO:0005484">
    <property type="term" value="F:SNAP receptor activity"/>
    <property type="evidence" value="ECO:0007669"/>
    <property type="project" value="InterPro"/>
</dbReference>
<feature type="compositionally biased region" description="Basic and acidic residues" evidence="15">
    <location>
        <begin position="314"/>
        <end position="361"/>
    </location>
</feature>
<dbReference type="CDD" id="cd15866">
    <property type="entry name" value="R-SNARE_SEC22"/>
    <property type="match status" value="1"/>
</dbReference>
<dbReference type="GO" id="GO:0000139">
    <property type="term" value="C:Golgi membrane"/>
    <property type="evidence" value="ECO:0007669"/>
    <property type="project" value="UniProtKB-SubCell"/>
</dbReference>
<feature type="region of interest" description="Disordered" evidence="15">
    <location>
        <begin position="874"/>
        <end position="893"/>
    </location>
</feature>
<feature type="compositionally biased region" description="Basic residues" evidence="15">
    <location>
        <begin position="839"/>
        <end position="853"/>
    </location>
</feature>
<gene>
    <name evidence="19" type="primary">SEC22</name>
    <name evidence="19" type="ORF">LshimejAT787_0104010</name>
</gene>
<dbReference type="Pfam" id="PF00957">
    <property type="entry name" value="Synaptobrevin"/>
    <property type="match status" value="1"/>
</dbReference>